<accession>A0A2V2VJY1</accession>
<dbReference type="VEuPathDB" id="TriTrypDB:TCSYLVIO_003273"/>
<dbReference type="AlphaFoldDB" id="A0A2V2VJY1"/>
<evidence type="ECO:0000313" key="1">
    <source>
        <dbReference type="EMBL" id="PWU96631.1"/>
    </source>
</evidence>
<evidence type="ECO:0000313" key="2">
    <source>
        <dbReference type="Proteomes" id="UP000246121"/>
    </source>
</evidence>
<dbReference type="VEuPathDB" id="TriTrypDB:TcCLB.506941.194"/>
<dbReference type="VEuPathDB" id="TriTrypDB:BCY84_01055"/>
<sequence length="285" mass="31549">MESVSAAAEEHRSSFSPFYDPLSPHLASVIITINIERDNWIAAEHFPELPLLYYAGFTERPMVIVFALNQVKFTSKYNLTIPGAACFPATFPFRILPGVNFLQRMPLTACPFPLFDCLQMIYSKEFLGNYETEVVFTSPSMHSSTGLVCFTLPGEGINFSIPGLKIESIEFEVQLNLERDIGEEGDTAVMEQTGAEDDFSKVTFFTHNSVFKGAAEDPPLQITLLGAFHQTEDRIAVRGVSPSAHLPVLCRFPDAFITDLNISFDLVAGEAPQSFVEPFFTVAAP</sequence>
<dbReference type="VEuPathDB" id="TriTrypDB:TCDM_06362"/>
<comment type="caution">
    <text evidence="1">The sequence shown here is derived from an EMBL/GenBank/DDBJ whole genome shotgun (WGS) entry which is preliminary data.</text>
</comment>
<protein>
    <submittedName>
        <fullName evidence="1">Uncharacterized protein</fullName>
    </submittedName>
</protein>
<reference evidence="1 2" key="1">
    <citation type="journal article" date="2018" name="Microb. Genom.">
        <title>Expanding an expanded genome: long-read sequencing of Trypanosoma cruzi.</title>
        <authorList>
            <person name="Berna L."/>
            <person name="Rodriguez M."/>
            <person name="Chiribao M.L."/>
            <person name="Parodi-Talice A."/>
            <person name="Pita S."/>
            <person name="Rijo G."/>
            <person name="Alvarez-Valin F."/>
            <person name="Robello C."/>
        </authorList>
    </citation>
    <scope>NUCLEOTIDE SEQUENCE [LARGE SCALE GENOMIC DNA]</scope>
    <source>
        <strain evidence="1 2">Dm28c</strain>
    </source>
</reference>
<dbReference type="VEuPathDB" id="TriTrypDB:ECC02_000084"/>
<dbReference type="VEuPathDB" id="TriTrypDB:TcCL_NonESM06846"/>
<organism evidence="1 2">
    <name type="scientific">Trypanosoma cruzi</name>
    <dbReference type="NCBI Taxonomy" id="5693"/>
    <lineage>
        <taxon>Eukaryota</taxon>
        <taxon>Discoba</taxon>
        <taxon>Euglenozoa</taxon>
        <taxon>Kinetoplastea</taxon>
        <taxon>Metakinetoplastina</taxon>
        <taxon>Trypanosomatida</taxon>
        <taxon>Trypanosomatidae</taxon>
        <taxon>Trypanosoma</taxon>
        <taxon>Schizotrypanum</taxon>
    </lineage>
</organism>
<dbReference type="VEuPathDB" id="TriTrypDB:C3747_138g51"/>
<gene>
    <name evidence="1" type="ORF">C4B63_18g302</name>
</gene>
<dbReference type="VEuPathDB" id="TriTrypDB:TcBrA4_0028670"/>
<dbReference type="Proteomes" id="UP000246121">
    <property type="component" value="Unassembled WGS sequence"/>
</dbReference>
<dbReference type="VEuPathDB" id="TriTrypDB:TcG_05790"/>
<dbReference type="VEuPathDB" id="TriTrypDB:C4B63_18g302"/>
<dbReference type="VEuPathDB" id="TriTrypDB:Tc_MARK_1989"/>
<dbReference type="VEuPathDB" id="TriTrypDB:TcYC6_0097400"/>
<dbReference type="VEuPathDB" id="TriTrypDB:TcCLB.511513.30"/>
<proteinExistence type="predicted"/>
<name>A0A2V2VJY1_TRYCR</name>
<dbReference type="EMBL" id="PRFA01000018">
    <property type="protein sequence ID" value="PWU96631.1"/>
    <property type="molecule type" value="Genomic_DNA"/>
</dbReference>